<proteinExistence type="predicted"/>
<dbReference type="AlphaFoldDB" id="A0A0C2ZDU7"/>
<organism evidence="1 2">
    <name type="scientific">Scleroderma citrinum Foug A</name>
    <dbReference type="NCBI Taxonomy" id="1036808"/>
    <lineage>
        <taxon>Eukaryota</taxon>
        <taxon>Fungi</taxon>
        <taxon>Dikarya</taxon>
        <taxon>Basidiomycota</taxon>
        <taxon>Agaricomycotina</taxon>
        <taxon>Agaricomycetes</taxon>
        <taxon>Agaricomycetidae</taxon>
        <taxon>Boletales</taxon>
        <taxon>Sclerodermatineae</taxon>
        <taxon>Sclerodermataceae</taxon>
        <taxon>Scleroderma</taxon>
    </lineage>
</organism>
<dbReference type="InParanoid" id="A0A0C2ZDU7"/>
<reference evidence="2" key="2">
    <citation type="submission" date="2015-01" db="EMBL/GenBank/DDBJ databases">
        <title>Evolutionary Origins and Diversification of the Mycorrhizal Mutualists.</title>
        <authorList>
            <consortium name="DOE Joint Genome Institute"/>
            <consortium name="Mycorrhizal Genomics Consortium"/>
            <person name="Kohler A."/>
            <person name="Kuo A."/>
            <person name="Nagy L.G."/>
            <person name="Floudas D."/>
            <person name="Copeland A."/>
            <person name="Barry K.W."/>
            <person name="Cichocki N."/>
            <person name="Veneault-Fourrey C."/>
            <person name="LaButti K."/>
            <person name="Lindquist E.A."/>
            <person name="Lipzen A."/>
            <person name="Lundell T."/>
            <person name="Morin E."/>
            <person name="Murat C."/>
            <person name="Riley R."/>
            <person name="Ohm R."/>
            <person name="Sun H."/>
            <person name="Tunlid A."/>
            <person name="Henrissat B."/>
            <person name="Grigoriev I.V."/>
            <person name="Hibbett D.S."/>
            <person name="Martin F."/>
        </authorList>
    </citation>
    <scope>NUCLEOTIDE SEQUENCE [LARGE SCALE GENOMIC DNA]</scope>
    <source>
        <strain evidence="2">Foug A</strain>
    </source>
</reference>
<dbReference type="EMBL" id="KN822067">
    <property type="protein sequence ID" value="KIM59953.1"/>
    <property type="molecule type" value="Genomic_DNA"/>
</dbReference>
<dbReference type="Proteomes" id="UP000053989">
    <property type="component" value="Unassembled WGS sequence"/>
</dbReference>
<accession>A0A0C2ZDU7</accession>
<gene>
    <name evidence="1" type="ORF">SCLCIDRAFT_1217193</name>
</gene>
<keyword evidence="2" id="KW-1185">Reference proteome</keyword>
<protein>
    <submittedName>
        <fullName evidence="1">Uncharacterized protein</fullName>
    </submittedName>
</protein>
<name>A0A0C2ZDU7_9AGAM</name>
<evidence type="ECO:0000313" key="2">
    <source>
        <dbReference type="Proteomes" id="UP000053989"/>
    </source>
</evidence>
<sequence length="58" mass="6550">MSSAKILLLFQGSWSTTFWLQHHEYTRMLMMPTCQHSRFGSLVQCDSADSKSAPLASV</sequence>
<reference evidence="1 2" key="1">
    <citation type="submission" date="2014-04" db="EMBL/GenBank/DDBJ databases">
        <authorList>
            <consortium name="DOE Joint Genome Institute"/>
            <person name="Kuo A."/>
            <person name="Kohler A."/>
            <person name="Nagy L.G."/>
            <person name="Floudas D."/>
            <person name="Copeland A."/>
            <person name="Barry K.W."/>
            <person name="Cichocki N."/>
            <person name="Veneault-Fourrey C."/>
            <person name="LaButti K."/>
            <person name="Lindquist E.A."/>
            <person name="Lipzen A."/>
            <person name="Lundell T."/>
            <person name="Morin E."/>
            <person name="Murat C."/>
            <person name="Sun H."/>
            <person name="Tunlid A."/>
            <person name="Henrissat B."/>
            <person name="Grigoriev I.V."/>
            <person name="Hibbett D.S."/>
            <person name="Martin F."/>
            <person name="Nordberg H.P."/>
            <person name="Cantor M.N."/>
            <person name="Hua S.X."/>
        </authorList>
    </citation>
    <scope>NUCLEOTIDE SEQUENCE [LARGE SCALE GENOMIC DNA]</scope>
    <source>
        <strain evidence="1 2">Foug A</strain>
    </source>
</reference>
<dbReference type="HOGENOM" id="CLU_2980431_0_0_1"/>
<evidence type="ECO:0000313" key="1">
    <source>
        <dbReference type="EMBL" id="KIM59953.1"/>
    </source>
</evidence>